<evidence type="ECO:0000313" key="4">
    <source>
        <dbReference type="Proteomes" id="UP000515156"/>
    </source>
</evidence>
<keyword evidence="2" id="KW-0472">Membrane</keyword>
<dbReference type="PANTHER" id="PTHR36134">
    <property type="entry name" value="TRANSMEMBRANE PROTEIN C16ORF54"/>
    <property type="match status" value="1"/>
</dbReference>
<name>A0A6P7YK67_9AMPH</name>
<dbReference type="KEGG" id="muo:115474168"/>
<dbReference type="InParanoid" id="A0A6P7YK67"/>
<feature type="region of interest" description="Disordered" evidence="1">
    <location>
        <begin position="314"/>
        <end position="333"/>
    </location>
</feature>
<dbReference type="Pfam" id="PF15755">
    <property type="entry name" value="DUF4689"/>
    <property type="match status" value="1"/>
</dbReference>
<dbReference type="InterPro" id="IPR031499">
    <property type="entry name" value="DUF4689"/>
</dbReference>
<feature type="chain" id="PRO_5028385142" evidence="3">
    <location>
        <begin position="31"/>
        <end position="344"/>
    </location>
</feature>
<accession>A0A6P7YK67</accession>
<dbReference type="RefSeq" id="XP_030065368.1">
    <property type="nucleotide sequence ID" value="XM_030209508.1"/>
</dbReference>
<feature type="transmembrane region" description="Helical" evidence="2">
    <location>
        <begin position="76"/>
        <end position="103"/>
    </location>
</feature>
<proteinExistence type="predicted"/>
<dbReference type="Proteomes" id="UP000515156">
    <property type="component" value="Chromosome 7"/>
</dbReference>
<dbReference type="GeneID" id="115474168"/>
<dbReference type="OrthoDB" id="9834691at2759"/>
<keyword evidence="3" id="KW-0732">Signal</keyword>
<dbReference type="PANTHER" id="PTHR36134:SF1">
    <property type="entry name" value="TRANSMEMBRANE PROTEIN C16ORF54"/>
    <property type="match status" value="1"/>
</dbReference>
<feature type="signal peptide" evidence="3">
    <location>
        <begin position="1"/>
        <end position="30"/>
    </location>
</feature>
<evidence type="ECO:0000313" key="5">
    <source>
        <dbReference type="RefSeq" id="XP_030065368.1"/>
    </source>
</evidence>
<keyword evidence="2" id="KW-1133">Transmembrane helix</keyword>
<gene>
    <name evidence="5" type="primary">LOC115474168</name>
</gene>
<protein>
    <submittedName>
        <fullName evidence="5">Uncharacterized protein LOC115474168</fullName>
    </submittedName>
</protein>
<sequence length="344" mass="39556">MTMEWKGISQLGHHFLLILLLTVALRPTLSQMGTDEPLNLTSWITRMKKNEQQTTTSPLLSTPKQVTSNKLCHHCFIVMVTLATVAAIFMVTTVILCSKMLVLSRYSSRVRIKARAQRRTPTQGLWIEQRCTMKERTESWYKDDTRTEKRQDNKSLRRTSNGGMSLWIPSDTSMEERSLLWYRHGSKESRIANGNMTHPKWAENTNSIQPRVTLDQISGFWHGNINAWETTMSHGGTTSFQGCSQSSTRTDLGQDSSTTEEQEWKNSTITEKQGYPEDLGENQEHEEEEFFPIVQPRVTLQEISEFWSHREARHSQMGQSGIENNEAESRVPTENAYTPLLRIE</sequence>
<evidence type="ECO:0000256" key="3">
    <source>
        <dbReference type="SAM" id="SignalP"/>
    </source>
</evidence>
<keyword evidence="2" id="KW-0812">Transmembrane</keyword>
<organism evidence="4 5">
    <name type="scientific">Microcaecilia unicolor</name>
    <dbReference type="NCBI Taxonomy" id="1415580"/>
    <lineage>
        <taxon>Eukaryota</taxon>
        <taxon>Metazoa</taxon>
        <taxon>Chordata</taxon>
        <taxon>Craniata</taxon>
        <taxon>Vertebrata</taxon>
        <taxon>Euteleostomi</taxon>
        <taxon>Amphibia</taxon>
        <taxon>Gymnophiona</taxon>
        <taxon>Siphonopidae</taxon>
        <taxon>Microcaecilia</taxon>
    </lineage>
</organism>
<evidence type="ECO:0000256" key="2">
    <source>
        <dbReference type="SAM" id="Phobius"/>
    </source>
</evidence>
<reference evidence="5" key="1">
    <citation type="submission" date="2025-08" db="UniProtKB">
        <authorList>
            <consortium name="RefSeq"/>
        </authorList>
    </citation>
    <scope>IDENTIFICATION</scope>
</reference>
<feature type="region of interest" description="Disordered" evidence="1">
    <location>
        <begin position="142"/>
        <end position="162"/>
    </location>
</feature>
<feature type="compositionally biased region" description="Basic and acidic residues" evidence="1">
    <location>
        <begin position="142"/>
        <end position="155"/>
    </location>
</feature>
<evidence type="ECO:0000256" key="1">
    <source>
        <dbReference type="SAM" id="MobiDB-lite"/>
    </source>
</evidence>
<keyword evidence="4" id="KW-1185">Reference proteome</keyword>
<feature type="region of interest" description="Disordered" evidence="1">
    <location>
        <begin position="236"/>
        <end position="266"/>
    </location>
</feature>
<dbReference type="AlphaFoldDB" id="A0A6P7YK67"/>